<dbReference type="EMBL" id="CH445351">
    <property type="protein sequence ID" value="EAT79126.1"/>
    <property type="molecule type" value="Genomic_DNA"/>
</dbReference>
<organism evidence="2 3">
    <name type="scientific">Phaeosphaeria nodorum (strain SN15 / ATCC MYA-4574 / FGSC 10173)</name>
    <name type="common">Glume blotch fungus</name>
    <name type="synonym">Parastagonospora nodorum</name>
    <dbReference type="NCBI Taxonomy" id="321614"/>
    <lineage>
        <taxon>Eukaryota</taxon>
        <taxon>Fungi</taxon>
        <taxon>Dikarya</taxon>
        <taxon>Ascomycota</taxon>
        <taxon>Pezizomycotina</taxon>
        <taxon>Dothideomycetes</taxon>
        <taxon>Pleosporomycetidae</taxon>
        <taxon>Pleosporales</taxon>
        <taxon>Pleosporineae</taxon>
        <taxon>Phaeosphaeriaceae</taxon>
        <taxon>Parastagonospora</taxon>
    </lineage>
</organism>
<protein>
    <submittedName>
        <fullName evidence="2">Uncharacterized protein</fullName>
    </submittedName>
</protein>
<proteinExistence type="predicted"/>
<accession>Q0U3I5</accession>
<sequence>MAVQQGLAATLRVLFTGTSGAGRADALCLLERRPTVRTKSFVKAPWVKLRVHVTPSAPTRFEGTRAMRHPGTKPLAG</sequence>
<feature type="region of interest" description="Disordered" evidence="1">
    <location>
        <begin position="58"/>
        <end position="77"/>
    </location>
</feature>
<dbReference type="GeneID" id="5980806"/>
<dbReference type="RefSeq" id="XP_001803886.1">
    <property type="nucleotide sequence ID" value="XM_001803834.1"/>
</dbReference>
<evidence type="ECO:0000313" key="3">
    <source>
        <dbReference type="Proteomes" id="UP000001055"/>
    </source>
</evidence>
<dbReference type="InParanoid" id="Q0U3I5"/>
<evidence type="ECO:0000256" key="1">
    <source>
        <dbReference type="SAM" id="MobiDB-lite"/>
    </source>
</evidence>
<dbReference type="AlphaFoldDB" id="Q0U3I5"/>
<dbReference type="KEGG" id="pno:SNOG_13679"/>
<dbReference type="Proteomes" id="UP000001055">
    <property type="component" value="Unassembled WGS sequence"/>
</dbReference>
<evidence type="ECO:0000313" key="2">
    <source>
        <dbReference type="EMBL" id="EAT79126.1"/>
    </source>
</evidence>
<gene>
    <name evidence="2" type="ORF">SNOG_13679</name>
</gene>
<reference evidence="3" key="1">
    <citation type="journal article" date="2007" name="Plant Cell">
        <title>Dothideomycete-plant interactions illuminated by genome sequencing and EST analysis of the wheat pathogen Stagonospora nodorum.</title>
        <authorList>
            <person name="Hane J.K."/>
            <person name="Lowe R.G."/>
            <person name="Solomon P.S."/>
            <person name="Tan K.C."/>
            <person name="Schoch C.L."/>
            <person name="Spatafora J.W."/>
            <person name="Crous P.W."/>
            <person name="Kodira C."/>
            <person name="Birren B.W."/>
            <person name="Galagan J.E."/>
            <person name="Torriani S.F."/>
            <person name="McDonald B.A."/>
            <person name="Oliver R.P."/>
        </authorList>
    </citation>
    <scope>NUCLEOTIDE SEQUENCE [LARGE SCALE GENOMIC DNA]</scope>
    <source>
        <strain evidence="3">SN15 / ATCC MYA-4574 / FGSC 10173</strain>
    </source>
</reference>
<name>Q0U3I5_PHANO</name>